<dbReference type="Proteomes" id="UP000076796">
    <property type="component" value="Unassembled WGS sequence"/>
</dbReference>
<dbReference type="PRINTS" id="PR00598">
    <property type="entry name" value="HTHMARR"/>
</dbReference>
<keyword evidence="2" id="KW-0238">DNA-binding</keyword>
<dbReference type="PROSITE" id="PS01117">
    <property type="entry name" value="HTH_MARR_1"/>
    <property type="match status" value="1"/>
</dbReference>
<feature type="domain" description="HTH marR-type" evidence="4">
    <location>
        <begin position="8"/>
        <end position="144"/>
    </location>
</feature>
<dbReference type="SUPFAM" id="SSF46785">
    <property type="entry name" value="Winged helix' DNA-binding domain"/>
    <property type="match status" value="1"/>
</dbReference>
<dbReference type="InterPro" id="IPR023187">
    <property type="entry name" value="Tscrpt_reg_MarR-type_CS"/>
</dbReference>
<dbReference type="GO" id="GO:0006950">
    <property type="term" value="P:response to stress"/>
    <property type="evidence" value="ECO:0007669"/>
    <property type="project" value="TreeGrafter"/>
</dbReference>
<dbReference type="GO" id="GO:0003677">
    <property type="term" value="F:DNA binding"/>
    <property type="evidence" value="ECO:0007669"/>
    <property type="project" value="UniProtKB-KW"/>
</dbReference>
<dbReference type="GO" id="GO:0003700">
    <property type="term" value="F:DNA-binding transcription factor activity"/>
    <property type="evidence" value="ECO:0007669"/>
    <property type="project" value="InterPro"/>
</dbReference>
<dbReference type="AlphaFoldDB" id="A0A163JZV2"/>
<evidence type="ECO:0000313" key="6">
    <source>
        <dbReference type="Proteomes" id="UP000076796"/>
    </source>
</evidence>
<protein>
    <submittedName>
        <fullName evidence="5">MarR family transcriptional regulator</fullName>
    </submittedName>
</protein>
<dbReference type="PANTHER" id="PTHR33164:SF56">
    <property type="entry name" value="HTH-TYPE TRANSCRIPTIONAL REGULATOR MHQR"/>
    <property type="match status" value="1"/>
</dbReference>
<gene>
    <name evidence="5" type="ORF">AWU65_13705</name>
</gene>
<evidence type="ECO:0000256" key="1">
    <source>
        <dbReference type="ARBA" id="ARBA00023015"/>
    </source>
</evidence>
<keyword evidence="3" id="KW-0804">Transcription</keyword>
<dbReference type="STRING" id="59843.A3958_13285"/>
<evidence type="ECO:0000259" key="4">
    <source>
        <dbReference type="PROSITE" id="PS50995"/>
    </source>
</evidence>
<dbReference type="InterPro" id="IPR036390">
    <property type="entry name" value="WH_DNA-bd_sf"/>
</dbReference>
<reference evidence="5" key="1">
    <citation type="journal article" date="2016" name="Genome Announc.">
        <title>Draft genomes of two strains of Paenibacillus glucanolyticus with capability to degrade lignocellulose.</title>
        <authorList>
            <person name="Mathews S.L."/>
            <person name="Pawlak J."/>
            <person name="Grunden A.M."/>
        </authorList>
    </citation>
    <scope>NUCLEOTIDE SEQUENCE [LARGE SCALE GENOMIC DNA]</scope>
    <source>
        <strain evidence="5">SLM1</strain>
    </source>
</reference>
<evidence type="ECO:0000313" key="5">
    <source>
        <dbReference type="EMBL" id="KZS46903.1"/>
    </source>
</evidence>
<dbReference type="Pfam" id="PF01047">
    <property type="entry name" value="MarR"/>
    <property type="match status" value="1"/>
</dbReference>
<evidence type="ECO:0000256" key="2">
    <source>
        <dbReference type="ARBA" id="ARBA00023125"/>
    </source>
</evidence>
<dbReference type="GeneID" id="97557734"/>
<dbReference type="PROSITE" id="PS50995">
    <property type="entry name" value="HTH_MARR_2"/>
    <property type="match status" value="1"/>
</dbReference>
<dbReference type="PANTHER" id="PTHR33164">
    <property type="entry name" value="TRANSCRIPTIONAL REGULATOR, MARR FAMILY"/>
    <property type="match status" value="1"/>
</dbReference>
<dbReference type="InterPro" id="IPR036388">
    <property type="entry name" value="WH-like_DNA-bd_sf"/>
</dbReference>
<accession>A0A163JZV2</accession>
<proteinExistence type="predicted"/>
<keyword evidence="1" id="KW-0805">Transcription regulation</keyword>
<dbReference type="Gene3D" id="1.10.10.10">
    <property type="entry name" value="Winged helix-like DNA-binding domain superfamily/Winged helix DNA-binding domain"/>
    <property type="match status" value="1"/>
</dbReference>
<dbReference type="OrthoDB" id="9799747at2"/>
<dbReference type="RefSeq" id="WP_063478558.1">
    <property type="nucleotide sequence ID" value="NZ_CP147845.1"/>
</dbReference>
<organism evidence="5 6">
    <name type="scientific">Paenibacillus glucanolyticus</name>
    <dbReference type="NCBI Taxonomy" id="59843"/>
    <lineage>
        <taxon>Bacteria</taxon>
        <taxon>Bacillati</taxon>
        <taxon>Bacillota</taxon>
        <taxon>Bacilli</taxon>
        <taxon>Bacillales</taxon>
        <taxon>Paenibacillaceae</taxon>
        <taxon>Paenibacillus</taxon>
    </lineage>
</organism>
<name>A0A163JZV2_9BACL</name>
<sequence length="155" mass="17767">MKVLHDRDTQLAMHLYRVFAKSFKSVNEHVVNGSKIEGFNPTSFAVMEVLFYKGRQPIQQIGAQLLLQSGNVTYVVDKLVAKGYVRRRPCPEDRRVIYAELTTTGEQLMQKLYPIHERHIQHALGGLNEEEKQQLISLLAKMGKHAELAQLIVRQ</sequence>
<evidence type="ECO:0000256" key="3">
    <source>
        <dbReference type="ARBA" id="ARBA00023163"/>
    </source>
</evidence>
<keyword evidence="6" id="KW-1185">Reference proteome</keyword>
<dbReference type="InterPro" id="IPR039422">
    <property type="entry name" value="MarR/SlyA-like"/>
</dbReference>
<comment type="caution">
    <text evidence="5">The sequence shown here is derived from an EMBL/GenBank/DDBJ whole genome shotgun (WGS) entry which is preliminary data.</text>
</comment>
<dbReference type="InterPro" id="IPR000835">
    <property type="entry name" value="HTH_MarR-typ"/>
</dbReference>
<dbReference type="SMART" id="SM00347">
    <property type="entry name" value="HTH_MARR"/>
    <property type="match status" value="1"/>
</dbReference>
<dbReference type="EMBL" id="LWMH01000001">
    <property type="protein sequence ID" value="KZS46903.1"/>
    <property type="molecule type" value="Genomic_DNA"/>
</dbReference>